<accession>A0A6G4SDF0</accession>
<dbReference type="AlphaFoldDB" id="A0A6G4SDF0"/>
<dbReference type="RefSeq" id="WP_164484500.1">
    <property type="nucleotide sequence ID" value="NZ_JAAKYI010000063.1"/>
</dbReference>
<name>A0A6G4SDF0_KLEPN</name>
<proteinExistence type="predicted"/>
<sequence length="603" mass="63974">LLAIGKNVITADNLTDSLRGSLMPVAQDVVSVYPDAIRSRIAELTARTNDKDGSGWVPLSSHICRALYGVNTTGTALEYRRSFGLKVAGKAQGVPFNPGSVASITRRGRLTSPTISTPSGTFSAGDYYSYEAYNTNSSVSETAPGSWNGQNVYLGDLLVYDGTSWSIQRSPGSGAARKNDTWYLVTSAGTFAGMTLSPGDALLFLTLQTAGGGFLQPQFAVLNSTSDLLLYGGEFSPASGLPGSNRPNVLYQASAGGSAGGETYVAGDYAIFDGVNWVRIAGEPISTVAAGQSISLRCAANADEWEFRRADKAATSVAVRMKAQVANAMRQGICQKLLLIGDSMFGSGSSGTTIIAATGRIGEVRSYGGSTSDQVVGMLQQEALSWGDRWAGQVIGAWHGQNNQPTTDLGAAQVREASIKLHRLAWAMFIRVLFLTVMGQRQATWNGVRMVYTQHENQFARTGPLYELTEWYRRMFPEQHAVVYEIMLSAATDAIDPTFPGMTEKQVAAKYGVLPWSFFASALMPSGLTTNMLTYQGTWSNAGTPSGGSHADYYLRIAAGTVGNVIVNNNGSWSEIAIDITHLSQAGGQALAFGGAGFDLGAG</sequence>
<evidence type="ECO:0000313" key="1">
    <source>
        <dbReference type="EMBL" id="NGM96533.1"/>
    </source>
</evidence>
<gene>
    <name evidence="1" type="ORF">G4V14_28950</name>
</gene>
<dbReference type="EMBL" id="JAAKYU010000064">
    <property type="protein sequence ID" value="NGM96533.1"/>
    <property type="molecule type" value="Genomic_DNA"/>
</dbReference>
<feature type="non-terminal residue" evidence="1">
    <location>
        <position position="603"/>
    </location>
</feature>
<feature type="non-terminal residue" evidence="1">
    <location>
        <position position="1"/>
    </location>
</feature>
<protein>
    <submittedName>
        <fullName evidence="1">Uncharacterized protein</fullName>
    </submittedName>
</protein>
<organism evidence="1">
    <name type="scientific">Klebsiella pneumoniae</name>
    <dbReference type="NCBI Taxonomy" id="573"/>
    <lineage>
        <taxon>Bacteria</taxon>
        <taxon>Pseudomonadati</taxon>
        <taxon>Pseudomonadota</taxon>
        <taxon>Gammaproteobacteria</taxon>
        <taxon>Enterobacterales</taxon>
        <taxon>Enterobacteriaceae</taxon>
        <taxon>Klebsiella/Raoultella group</taxon>
        <taxon>Klebsiella</taxon>
        <taxon>Klebsiella pneumoniae complex</taxon>
    </lineage>
</organism>
<comment type="caution">
    <text evidence="1">The sequence shown here is derived from an EMBL/GenBank/DDBJ whole genome shotgun (WGS) entry which is preliminary data.</text>
</comment>
<reference evidence="1" key="1">
    <citation type="submission" date="2020-02" db="EMBL/GenBank/DDBJ databases">
        <title>Klebsiella pneumoniae genome sequencing and assembly.</title>
        <authorList>
            <person name="Starkova P.S."/>
            <person name="Sulyan O.S."/>
            <person name="Likholetova D.V."/>
            <person name="Ageevets V.A."/>
            <person name="Lazareva I.V."/>
            <person name="Sopova J.V."/>
            <person name="Sidorenko S.V."/>
        </authorList>
    </citation>
    <scope>NUCLEOTIDE SEQUENCE</scope>
    <source>
        <strain evidence="1">1977</strain>
    </source>
</reference>